<dbReference type="InterPro" id="IPR043128">
    <property type="entry name" value="Rev_trsase/Diguanyl_cyclase"/>
</dbReference>
<evidence type="ECO:0000256" key="2">
    <source>
        <dbReference type="ARBA" id="ARBA00022679"/>
    </source>
</evidence>
<keyword evidence="6" id="KW-0378">Hydrolase</keyword>
<dbReference type="AlphaFoldDB" id="A0AAV8FDH2"/>
<dbReference type="Proteomes" id="UP001140206">
    <property type="component" value="Chromosome 2"/>
</dbReference>
<evidence type="ECO:0000256" key="7">
    <source>
        <dbReference type="ARBA" id="ARBA00022918"/>
    </source>
</evidence>
<dbReference type="InterPro" id="IPR053134">
    <property type="entry name" value="RNA-dir_DNA_polymerase"/>
</dbReference>
<feature type="domain" description="Reverse transcriptase" evidence="8">
    <location>
        <begin position="159"/>
        <end position="292"/>
    </location>
</feature>
<keyword evidence="2" id="KW-0808">Transferase</keyword>
<dbReference type="Gene3D" id="3.10.10.10">
    <property type="entry name" value="HIV Type 1 Reverse Transcriptase, subunit A, domain 1"/>
    <property type="match status" value="1"/>
</dbReference>
<evidence type="ECO:0000313" key="10">
    <source>
        <dbReference type="Proteomes" id="UP001140206"/>
    </source>
</evidence>
<keyword evidence="3" id="KW-0548">Nucleotidyltransferase</keyword>
<comment type="caution">
    <text evidence="9">The sequence shown here is derived from an EMBL/GenBank/DDBJ whole genome shotgun (WGS) entry which is preliminary data.</text>
</comment>
<evidence type="ECO:0000256" key="3">
    <source>
        <dbReference type="ARBA" id="ARBA00022695"/>
    </source>
</evidence>
<evidence type="ECO:0000259" key="8">
    <source>
        <dbReference type="Pfam" id="PF00078"/>
    </source>
</evidence>
<evidence type="ECO:0000256" key="4">
    <source>
        <dbReference type="ARBA" id="ARBA00022722"/>
    </source>
</evidence>
<organism evidence="9 10">
    <name type="scientific">Rhynchospora pubera</name>
    <dbReference type="NCBI Taxonomy" id="906938"/>
    <lineage>
        <taxon>Eukaryota</taxon>
        <taxon>Viridiplantae</taxon>
        <taxon>Streptophyta</taxon>
        <taxon>Embryophyta</taxon>
        <taxon>Tracheophyta</taxon>
        <taxon>Spermatophyta</taxon>
        <taxon>Magnoliopsida</taxon>
        <taxon>Liliopsida</taxon>
        <taxon>Poales</taxon>
        <taxon>Cyperaceae</taxon>
        <taxon>Cyperoideae</taxon>
        <taxon>Rhynchosporeae</taxon>
        <taxon>Rhynchospora</taxon>
    </lineage>
</organism>
<accession>A0AAV8FDH2</accession>
<proteinExistence type="predicted"/>
<dbReference type="InterPro" id="IPR000477">
    <property type="entry name" value="RT_dom"/>
</dbReference>
<dbReference type="GO" id="GO:0003964">
    <property type="term" value="F:RNA-directed DNA polymerase activity"/>
    <property type="evidence" value="ECO:0007669"/>
    <property type="project" value="UniProtKB-KW"/>
</dbReference>
<dbReference type="GO" id="GO:0004519">
    <property type="term" value="F:endonuclease activity"/>
    <property type="evidence" value="ECO:0007669"/>
    <property type="project" value="UniProtKB-KW"/>
</dbReference>
<evidence type="ECO:0000313" key="9">
    <source>
        <dbReference type="EMBL" id="KAJ4791422.1"/>
    </source>
</evidence>
<gene>
    <name evidence="9" type="ORF">LUZ62_042668</name>
</gene>
<dbReference type="EMBL" id="JAMFTS010000002">
    <property type="protein sequence ID" value="KAJ4791422.1"/>
    <property type="molecule type" value="Genomic_DNA"/>
</dbReference>
<evidence type="ECO:0000256" key="6">
    <source>
        <dbReference type="ARBA" id="ARBA00022801"/>
    </source>
</evidence>
<dbReference type="FunFam" id="3.10.10.10:FF:000007">
    <property type="entry name" value="Retrovirus-related Pol polyprotein from transposon 17.6-like Protein"/>
    <property type="match status" value="1"/>
</dbReference>
<dbReference type="GO" id="GO:0006508">
    <property type="term" value="P:proteolysis"/>
    <property type="evidence" value="ECO:0007669"/>
    <property type="project" value="UniProtKB-KW"/>
</dbReference>
<reference evidence="9" key="1">
    <citation type="submission" date="2022-08" db="EMBL/GenBank/DDBJ databases">
        <authorList>
            <person name="Marques A."/>
        </authorList>
    </citation>
    <scope>NUCLEOTIDE SEQUENCE</scope>
    <source>
        <strain evidence="9">RhyPub2mFocal</strain>
        <tissue evidence="9">Leaves</tissue>
    </source>
</reference>
<keyword evidence="5" id="KW-0255">Endonuclease</keyword>
<keyword evidence="10" id="KW-1185">Reference proteome</keyword>
<sequence>MQGGLRIEGNVITFYKNVTVVQTSTETVANTMAIEELGLEEIEYLTIQESVYYQTQIHNKNFENRFATLLGRLKEQGFIGDNPLQHWSKNKVVCKLDIINPDLTIEDKPLKHVTPTMQEQFNRHIKALLDIGVIRPSKSRHRTMAFIVNSGTTIDPKIGKEMKGKERMVLNYRTLNDNTHKDQYSLPGINTILKKISNSKIFSKFDLKSGFHQVAMHPDSIPWTAFIVPGGLYEWLVMPFGLKNAPAIFQRKMDNCFKGTESFIAVYIDDILAKCLTTEQENLIGKLGPVLEELADKQVPEKQLHSLQERLEAHFPVIASPIFMPCTIIQKSGEALSMKSNYMGDAYWINKEQIEQITQMEKQLEKMLQNME</sequence>
<dbReference type="GO" id="GO:0008233">
    <property type="term" value="F:peptidase activity"/>
    <property type="evidence" value="ECO:0007669"/>
    <property type="project" value="UniProtKB-KW"/>
</dbReference>
<dbReference type="PANTHER" id="PTHR24559:SF444">
    <property type="entry name" value="REVERSE TRANSCRIPTASE DOMAIN-CONTAINING PROTEIN"/>
    <property type="match status" value="1"/>
</dbReference>
<keyword evidence="7" id="KW-0695">RNA-directed DNA polymerase</keyword>
<dbReference type="CDD" id="cd01647">
    <property type="entry name" value="RT_LTR"/>
    <property type="match status" value="1"/>
</dbReference>
<dbReference type="Gene3D" id="3.30.70.270">
    <property type="match status" value="1"/>
</dbReference>
<evidence type="ECO:0000256" key="5">
    <source>
        <dbReference type="ARBA" id="ARBA00022759"/>
    </source>
</evidence>
<protein>
    <submittedName>
        <fullName evidence="9">Polyprotein</fullName>
    </submittedName>
</protein>
<dbReference type="Pfam" id="PF00078">
    <property type="entry name" value="RVT_1"/>
    <property type="match status" value="1"/>
</dbReference>
<keyword evidence="1" id="KW-0645">Protease</keyword>
<keyword evidence="4" id="KW-0540">Nuclease</keyword>
<name>A0AAV8FDH2_9POAL</name>
<dbReference type="PANTHER" id="PTHR24559">
    <property type="entry name" value="TRANSPOSON TY3-I GAG-POL POLYPROTEIN"/>
    <property type="match status" value="1"/>
</dbReference>
<dbReference type="InterPro" id="IPR043502">
    <property type="entry name" value="DNA/RNA_pol_sf"/>
</dbReference>
<evidence type="ECO:0000256" key="1">
    <source>
        <dbReference type="ARBA" id="ARBA00022670"/>
    </source>
</evidence>
<dbReference type="SUPFAM" id="SSF56672">
    <property type="entry name" value="DNA/RNA polymerases"/>
    <property type="match status" value="1"/>
</dbReference>